<sequence>MRAYIKQQHLEQERLHLPTLRHTMEVLWLPYLDELAREIGCRPNLARLMLIDPTLAMSCYFGPAAAYQFRLEGPGKWTEARETVLTTWERIYYPLNKKRAEELAQKRTRSGYGSYLKILAVLLVLVAVCIMWFR</sequence>
<reference evidence="6" key="1">
    <citation type="journal article" date="2023" name="Mol. Biol. Evol.">
        <title>Third-Generation Sequencing Reveals the Adaptive Role of the Epigenome in Three Deep-Sea Polychaetes.</title>
        <authorList>
            <person name="Perez M."/>
            <person name="Aroh O."/>
            <person name="Sun Y."/>
            <person name="Lan Y."/>
            <person name="Juniper S.K."/>
            <person name="Young C.R."/>
            <person name="Angers B."/>
            <person name="Qian P.Y."/>
        </authorList>
    </citation>
    <scope>NUCLEOTIDE SEQUENCE</scope>
    <source>
        <strain evidence="6">R07B-5</strain>
    </source>
</reference>
<dbReference type="AlphaFoldDB" id="A0AAD9NQA1"/>
<evidence type="ECO:0000313" key="7">
    <source>
        <dbReference type="Proteomes" id="UP001209878"/>
    </source>
</evidence>
<dbReference type="EMBL" id="JAODUO010000728">
    <property type="protein sequence ID" value="KAK2175479.1"/>
    <property type="molecule type" value="Genomic_DNA"/>
</dbReference>
<evidence type="ECO:0000256" key="3">
    <source>
        <dbReference type="ARBA" id="ARBA00023002"/>
    </source>
</evidence>
<accession>A0AAD9NQA1</accession>
<keyword evidence="5" id="KW-0812">Transmembrane</keyword>
<organism evidence="6 7">
    <name type="scientific">Ridgeia piscesae</name>
    <name type="common">Tubeworm</name>
    <dbReference type="NCBI Taxonomy" id="27915"/>
    <lineage>
        <taxon>Eukaryota</taxon>
        <taxon>Metazoa</taxon>
        <taxon>Spiralia</taxon>
        <taxon>Lophotrochozoa</taxon>
        <taxon>Annelida</taxon>
        <taxon>Polychaeta</taxon>
        <taxon>Sedentaria</taxon>
        <taxon>Canalipalpata</taxon>
        <taxon>Sabellida</taxon>
        <taxon>Siboglinidae</taxon>
        <taxon>Ridgeia</taxon>
    </lineage>
</organism>
<comment type="cofactor">
    <cofactor evidence="4">
        <name>FAD</name>
        <dbReference type="ChEBI" id="CHEBI:57692"/>
    </cofactor>
</comment>
<gene>
    <name evidence="6" type="ORF">NP493_729g01004</name>
</gene>
<keyword evidence="2 4" id="KW-0274">FAD</keyword>
<proteinExistence type="inferred from homology"/>
<dbReference type="GO" id="GO:0050661">
    <property type="term" value="F:NADP binding"/>
    <property type="evidence" value="ECO:0007669"/>
    <property type="project" value="InterPro"/>
</dbReference>
<dbReference type="GO" id="GO:0004499">
    <property type="term" value="F:N,N-dimethylaniline monooxygenase activity"/>
    <property type="evidence" value="ECO:0007669"/>
    <property type="project" value="InterPro"/>
</dbReference>
<keyword evidence="5" id="KW-0472">Membrane</keyword>
<keyword evidence="3 4" id="KW-0560">Oxidoreductase</keyword>
<keyword evidence="5" id="KW-1133">Transmembrane helix</keyword>
<evidence type="ECO:0000256" key="4">
    <source>
        <dbReference type="RuleBase" id="RU361177"/>
    </source>
</evidence>
<feature type="transmembrane region" description="Helical" evidence="5">
    <location>
        <begin position="115"/>
        <end position="133"/>
    </location>
</feature>
<dbReference type="EC" id="1.-.-.-" evidence="4"/>
<dbReference type="Pfam" id="PF00743">
    <property type="entry name" value="FMO-like"/>
    <property type="match status" value="1"/>
</dbReference>
<comment type="similarity">
    <text evidence="4">Belongs to the FMO family.</text>
</comment>
<protein>
    <recommendedName>
        <fullName evidence="4">Flavin-containing monooxygenase</fullName>
        <ecNumber evidence="4">1.-.-.-</ecNumber>
    </recommendedName>
</protein>
<keyword evidence="4" id="KW-0503">Monooxygenase</keyword>
<keyword evidence="7" id="KW-1185">Reference proteome</keyword>
<comment type="caution">
    <text evidence="6">The sequence shown here is derived from an EMBL/GenBank/DDBJ whole genome shotgun (WGS) entry which is preliminary data.</text>
</comment>
<evidence type="ECO:0000256" key="2">
    <source>
        <dbReference type="ARBA" id="ARBA00022827"/>
    </source>
</evidence>
<evidence type="ECO:0000256" key="5">
    <source>
        <dbReference type="SAM" id="Phobius"/>
    </source>
</evidence>
<dbReference type="Proteomes" id="UP001209878">
    <property type="component" value="Unassembled WGS sequence"/>
</dbReference>
<name>A0AAD9NQA1_RIDPI</name>
<evidence type="ECO:0000256" key="1">
    <source>
        <dbReference type="ARBA" id="ARBA00022630"/>
    </source>
</evidence>
<keyword evidence="1 4" id="KW-0285">Flavoprotein</keyword>
<dbReference type="PANTHER" id="PTHR23023">
    <property type="entry name" value="DIMETHYLANILINE MONOOXYGENASE"/>
    <property type="match status" value="1"/>
</dbReference>
<dbReference type="GO" id="GO:0050660">
    <property type="term" value="F:flavin adenine dinucleotide binding"/>
    <property type="evidence" value="ECO:0007669"/>
    <property type="project" value="InterPro"/>
</dbReference>
<evidence type="ECO:0000313" key="6">
    <source>
        <dbReference type="EMBL" id="KAK2175479.1"/>
    </source>
</evidence>
<dbReference type="InterPro" id="IPR050346">
    <property type="entry name" value="FMO-like"/>
</dbReference>
<dbReference type="InterPro" id="IPR020946">
    <property type="entry name" value="Flavin_mOase-like"/>
</dbReference>